<feature type="region of interest" description="Disordered" evidence="1">
    <location>
        <begin position="248"/>
        <end position="274"/>
    </location>
</feature>
<keyword evidence="2" id="KW-0732">Signal</keyword>
<sequence>MASPAMKLSIFLLLTLFSSLHTHARDSQLFNKIPSTTTTNTNTNTNTNNVVVPTSQQDPSFLPENENSYGLYDHETGQNPPSTSAATEYKQPLNKYLPKNYNPVAYVTQPESDDGTAAFTEERTFTTNPDNNNVNRNSYYSGEENYYNNQQQLDEAEFRSYPTTTANNRDTGVSNLYYSGGGSSFNSGPAFRNRPSTFQPQGMSDTRHLENGKYFYDLNSEKYSSNHPYETLKAARPQNEFDSRNFYGNNAYEFNGDNGYQNSEDQFQDEENMP</sequence>
<organism evidence="3 4">
    <name type="scientific">Salvia divinorum</name>
    <name type="common">Maria pastora</name>
    <name type="synonym">Diviner's sage</name>
    <dbReference type="NCBI Taxonomy" id="28513"/>
    <lineage>
        <taxon>Eukaryota</taxon>
        <taxon>Viridiplantae</taxon>
        <taxon>Streptophyta</taxon>
        <taxon>Embryophyta</taxon>
        <taxon>Tracheophyta</taxon>
        <taxon>Spermatophyta</taxon>
        <taxon>Magnoliopsida</taxon>
        <taxon>eudicotyledons</taxon>
        <taxon>Gunneridae</taxon>
        <taxon>Pentapetalae</taxon>
        <taxon>asterids</taxon>
        <taxon>lamiids</taxon>
        <taxon>Lamiales</taxon>
        <taxon>Lamiaceae</taxon>
        <taxon>Nepetoideae</taxon>
        <taxon>Mentheae</taxon>
        <taxon>Salviinae</taxon>
        <taxon>Salvia</taxon>
        <taxon>Salvia subgen. Calosphace</taxon>
    </lineage>
</organism>
<reference evidence="3 4" key="1">
    <citation type="submission" date="2024-06" db="EMBL/GenBank/DDBJ databases">
        <title>A chromosome level genome sequence of Diviner's sage (Salvia divinorum).</title>
        <authorList>
            <person name="Ford S.A."/>
            <person name="Ro D.-K."/>
            <person name="Ness R.W."/>
            <person name="Phillips M.A."/>
        </authorList>
    </citation>
    <scope>NUCLEOTIDE SEQUENCE [LARGE SCALE GENOMIC DNA]</scope>
    <source>
        <strain evidence="3">SAF-2024a</strain>
        <tissue evidence="3">Leaf</tissue>
    </source>
</reference>
<feature type="signal peptide" evidence="2">
    <location>
        <begin position="1"/>
        <end position="24"/>
    </location>
</feature>
<dbReference type="PANTHER" id="PTHR35274">
    <property type="entry name" value="E6-LIKE PROTEIN"/>
    <property type="match status" value="1"/>
</dbReference>
<comment type="caution">
    <text evidence="3">The sequence shown here is derived from an EMBL/GenBank/DDBJ whole genome shotgun (WGS) entry which is preliminary data.</text>
</comment>
<dbReference type="EMBL" id="JBEAFC010000011">
    <property type="protein sequence ID" value="KAL1537844.1"/>
    <property type="molecule type" value="Genomic_DNA"/>
</dbReference>
<dbReference type="PANTHER" id="PTHR35274:SF2">
    <property type="entry name" value="E6-LIKE PROTEIN"/>
    <property type="match status" value="1"/>
</dbReference>
<dbReference type="AlphaFoldDB" id="A0ABD1G173"/>
<evidence type="ECO:0000313" key="3">
    <source>
        <dbReference type="EMBL" id="KAL1537844.1"/>
    </source>
</evidence>
<proteinExistence type="predicted"/>
<evidence type="ECO:0000313" key="4">
    <source>
        <dbReference type="Proteomes" id="UP001567538"/>
    </source>
</evidence>
<dbReference type="Proteomes" id="UP001567538">
    <property type="component" value="Unassembled WGS sequence"/>
</dbReference>
<feature type="chain" id="PRO_5044821775" evidence="2">
    <location>
        <begin position="25"/>
        <end position="274"/>
    </location>
</feature>
<gene>
    <name evidence="3" type="ORF">AAHA92_30321</name>
</gene>
<dbReference type="InterPro" id="IPR040290">
    <property type="entry name" value="Prot_E6-like"/>
</dbReference>
<evidence type="ECO:0000256" key="2">
    <source>
        <dbReference type="SAM" id="SignalP"/>
    </source>
</evidence>
<accession>A0ABD1G173</accession>
<protein>
    <submittedName>
        <fullName evidence="3">Protein E6-like</fullName>
    </submittedName>
</protein>
<evidence type="ECO:0000256" key="1">
    <source>
        <dbReference type="SAM" id="MobiDB-lite"/>
    </source>
</evidence>
<keyword evidence="4" id="KW-1185">Reference proteome</keyword>
<name>A0ABD1G173_SALDI</name>